<dbReference type="InterPro" id="IPR045087">
    <property type="entry name" value="Cu-oxidase_fam"/>
</dbReference>
<keyword evidence="4" id="KW-0560">Oxidoreductase</keyword>
<dbReference type="PROSITE" id="PS00080">
    <property type="entry name" value="MULTICOPPER_OXIDASE2"/>
    <property type="match status" value="1"/>
</dbReference>
<dbReference type="Pfam" id="PF07732">
    <property type="entry name" value="Cu-oxidase_3"/>
    <property type="match status" value="1"/>
</dbReference>
<organism evidence="10 11">
    <name type="scientific">Echria macrotheca</name>
    <dbReference type="NCBI Taxonomy" id="438768"/>
    <lineage>
        <taxon>Eukaryota</taxon>
        <taxon>Fungi</taxon>
        <taxon>Dikarya</taxon>
        <taxon>Ascomycota</taxon>
        <taxon>Pezizomycotina</taxon>
        <taxon>Sordariomycetes</taxon>
        <taxon>Sordariomycetidae</taxon>
        <taxon>Sordariales</taxon>
        <taxon>Schizotheciaceae</taxon>
        <taxon>Echria</taxon>
    </lineage>
</organism>
<evidence type="ECO:0000256" key="1">
    <source>
        <dbReference type="ARBA" id="ARBA00010609"/>
    </source>
</evidence>
<dbReference type="GO" id="GO:0004322">
    <property type="term" value="F:ferroxidase activity"/>
    <property type="evidence" value="ECO:0007669"/>
    <property type="project" value="TreeGrafter"/>
</dbReference>
<evidence type="ECO:0000259" key="7">
    <source>
        <dbReference type="Pfam" id="PF00394"/>
    </source>
</evidence>
<evidence type="ECO:0000256" key="6">
    <source>
        <dbReference type="SAM" id="SignalP"/>
    </source>
</evidence>
<dbReference type="Proteomes" id="UP001239445">
    <property type="component" value="Unassembled WGS sequence"/>
</dbReference>
<evidence type="ECO:0000313" key="10">
    <source>
        <dbReference type="EMBL" id="KAK1749961.1"/>
    </source>
</evidence>
<evidence type="ECO:0000256" key="4">
    <source>
        <dbReference type="ARBA" id="ARBA00023002"/>
    </source>
</evidence>
<dbReference type="Gene3D" id="2.60.40.420">
    <property type="entry name" value="Cupredoxins - blue copper proteins"/>
    <property type="match status" value="3"/>
</dbReference>
<dbReference type="CDD" id="cd13877">
    <property type="entry name" value="CuRO_2_Fet3p_like"/>
    <property type="match status" value="1"/>
</dbReference>
<gene>
    <name evidence="10" type="ORF">QBC47DRAFT_126871</name>
</gene>
<evidence type="ECO:0000259" key="8">
    <source>
        <dbReference type="Pfam" id="PF07731"/>
    </source>
</evidence>
<protein>
    <submittedName>
        <fullName evidence="10">Iron transport multicopper oxidase FET3</fullName>
    </submittedName>
</protein>
<accession>A0AAJ0B5X1</accession>
<dbReference type="GO" id="GO:0033215">
    <property type="term" value="P:reductive iron assimilation"/>
    <property type="evidence" value="ECO:0007669"/>
    <property type="project" value="TreeGrafter"/>
</dbReference>
<name>A0AAJ0B5X1_9PEZI</name>
<dbReference type="GO" id="GO:0010106">
    <property type="term" value="P:cellular response to iron ion starvation"/>
    <property type="evidence" value="ECO:0007669"/>
    <property type="project" value="TreeGrafter"/>
</dbReference>
<dbReference type="Pfam" id="PF07731">
    <property type="entry name" value="Cu-oxidase_2"/>
    <property type="match status" value="1"/>
</dbReference>
<sequence>MLLPRVQTLGLLSLASLTRAATVTYNFDVTWVWAAPDGFGRPVIGINNQWPCPTIEANVGDTIVVNVNNKLGNQTTGMHWHGINQISTEDMDGPAGVAQCPVPPGSSIQYQFVADSAGTYWYHSHNLGQYPDGLRGPLIIHDPNDPNKGKYDEEVVITVSDWYHEQSLDLARDMLVPTNTHFQPPIPSNILVNDGRGAYIAVEQGKKYRVRLINMSALAGLIIHFQGQSMNVIMNDASAINQISANQLKAAAAQRYDFIIEATSSDTNIPFLIALDTNRDIHNPSLDPLEWPLNYTGYLVVDSSKPTDAEDIVYFFNPDDDSKWTSADGTAPITNTAGGYDKLVELDFNFCLDENGYPRACFNNITYIDQQVPTLYTAATTGTDNTNPIVYGQVNPHILGENDIVQIVVNNFDDAAHPFHLHGHQFQVLERGLSQAGVWPGDSAAYSSAPPRRDTVVVNGGSFAVLRFKATNPGVWLFHCHIEWHVEMGLTATLIEAPNKLRGMSFPSDHIAACEAGGTPYSGNAAGNTVNFTDTSGYATVPPTEYNGCMYVAPEATAR</sequence>
<evidence type="ECO:0000256" key="5">
    <source>
        <dbReference type="ARBA" id="ARBA00023008"/>
    </source>
</evidence>
<dbReference type="SUPFAM" id="SSF49503">
    <property type="entry name" value="Cupredoxins"/>
    <property type="match status" value="3"/>
</dbReference>
<keyword evidence="5" id="KW-0186">Copper</keyword>
<dbReference type="EMBL" id="MU839850">
    <property type="protein sequence ID" value="KAK1749961.1"/>
    <property type="molecule type" value="Genomic_DNA"/>
</dbReference>
<dbReference type="InterPro" id="IPR011706">
    <property type="entry name" value="Cu-oxidase_C"/>
</dbReference>
<dbReference type="PROSITE" id="PS00079">
    <property type="entry name" value="MULTICOPPER_OXIDASE1"/>
    <property type="match status" value="2"/>
</dbReference>
<feature type="chain" id="PRO_5042598069" evidence="6">
    <location>
        <begin position="21"/>
        <end position="559"/>
    </location>
</feature>
<feature type="domain" description="Plastocyanin-like" evidence="8">
    <location>
        <begin position="368"/>
        <end position="499"/>
    </location>
</feature>
<evidence type="ECO:0000313" key="11">
    <source>
        <dbReference type="Proteomes" id="UP001239445"/>
    </source>
</evidence>
<dbReference type="InterPro" id="IPR008972">
    <property type="entry name" value="Cupredoxin"/>
</dbReference>
<comment type="caution">
    <text evidence="10">The sequence shown here is derived from an EMBL/GenBank/DDBJ whole genome shotgun (WGS) entry which is preliminary data.</text>
</comment>
<dbReference type="GO" id="GO:0033573">
    <property type="term" value="C:high-affinity iron permease complex"/>
    <property type="evidence" value="ECO:0007669"/>
    <property type="project" value="TreeGrafter"/>
</dbReference>
<keyword evidence="3 6" id="KW-0732">Signal</keyword>
<dbReference type="GO" id="GO:0005507">
    <property type="term" value="F:copper ion binding"/>
    <property type="evidence" value="ECO:0007669"/>
    <property type="project" value="InterPro"/>
</dbReference>
<dbReference type="InterPro" id="IPR044130">
    <property type="entry name" value="CuRO_2_Fet3-like"/>
</dbReference>
<keyword evidence="11" id="KW-1185">Reference proteome</keyword>
<feature type="domain" description="Plastocyanin-like" evidence="7">
    <location>
        <begin position="153"/>
        <end position="268"/>
    </location>
</feature>
<reference evidence="10" key="1">
    <citation type="submission" date="2023-06" db="EMBL/GenBank/DDBJ databases">
        <title>Genome-scale phylogeny and comparative genomics of the fungal order Sordariales.</title>
        <authorList>
            <consortium name="Lawrence Berkeley National Laboratory"/>
            <person name="Hensen N."/>
            <person name="Bonometti L."/>
            <person name="Westerberg I."/>
            <person name="Brannstrom I.O."/>
            <person name="Guillou S."/>
            <person name="Cros-Aarteil S."/>
            <person name="Calhoun S."/>
            <person name="Haridas S."/>
            <person name="Kuo A."/>
            <person name="Mondo S."/>
            <person name="Pangilinan J."/>
            <person name="Riley R."/>
            <person name="Labutti K."/>
            <person name="Andreopoulos B."/>
            <person name="Lipzen A."/>
            <person name="Chen C."/>
            <person name="Yanf M."/>
            <person name="Daum C."/>
            <person name="Ng V."/>
            <person name="Clum A."/>
            <person name="Steindorff A."/>
            <person name="Ohm R."/>
            <person name="Martin F."/>
            <person name="Silar P."/>
            <person name="Natvig D."/>
            <person name="Lalanne C."/>
            <person name="Gautier V."/>
            <person name="Ament-Velasquez S.L."/>
            <person name="Kruys A."/>
            <person name="Hutchinson M.I."/>
            <person name="Powell A.J."/>
            <person name="Barry K."/>
            <person name="Miller A.N."/>
            <person name="Grigoriev I.V."/>
            <person name="Debuchy R."/>
            <person name="Gladieux P."/>
            <person name="Thoren M.H."/>
            <person name="Johannesson H."/>
        </authorList>
    </citation>
    <scope>NUCLEOTIDE SEQUENCE</scope>
    <source>
        <strain evidence="10">PSN4</strain>
    </source>
</reference>
<dbReference type="CDD" id="cd13899">
    <property type="entry name" value="CuRO_3_Fet3p"/>
    <property type="match status" value="1"/>
</dbReference>
<dbReference type="Pfam" id="PF00394">
    <property type="entry name" value="Cu-oxidase"/>
    <property type="match status" value="1"/>
</dbReference>
<proteinExistence type="inferred from homology"/>
<feature type="signal peptide" evidence="6">
    <location>
        <begin position="1"/>
        <end position="20"/>
    </location>
</feature>
<evidence type="ECO:0000256" key="3">
    <source>
        <dbReference type="ARBA" id="ARBA00022729"/>
    </source>
</evidence>
<evidence type="ECO:0000256" key="2">
    <source>
        <dbReference type="ARBA" id="ARBA00022723"/>
    </source>
</evidence>
<dbReference type="AlphaFoldDB" id="A0AAJ0B5X1"/>
<dbReference type="InterPro" id="IPR033138">
    <property type="entry name" value="Cu_oxidase_CS"/>
</dbReference>
<dbReference type="PANTHER" id="PTHR11709">
    <property type="entry name" value="MULTI-COPPER OXIDASE"/>
    <property type="match status" value="1"/>
</dbReference>
<dbReference type="InterPro" id="IPR002355">
    <property type="entry name" value="Cu_oxidase_Cu_BS"/>
</dbReference>
<dbReference type="InterPro" id="IPR001117">
    <property type="entry name" value="Cu-oxidase_2nd"/>
</dbReference>
<dbReference type="InterPro" id="IPR011707">
    <property type="entry name" value="Cu-oxidase-like_N"/>
</dbReference>
<comment type="similarity">
    <text evidence="1">Belongs to the multicopper oxidase family.</text>
</comment>
<dbReference type="PANTHER" id="PTHR11709:SF361">
    <property type="entry name" value="IRON TRANSPORT MULTICOPPER OXIDASE FET3"/>
    <property type="match status" value="1"/>
</dbReference>
<feature type="domain" description="Plastocyanin-like" evidence="9">
    <location>
        <begin position="29"/>
        <end position="144"/>
    </location>
</feature>
<keyword evidence="2" id="KW-0479">Metal-binding</keyword>
<evidence type="ECO:0000259" key="9">
    <source>
        <dbReference type="Pfam" id="PF07732"/>
    </source>
</evidence>